<dbReference type="Proteomes" id="UP001281761">
    <property type="component" value="Unassembled WGS sequence"/>
</dbReference>
<gene>
    <name evidence="1" type="ORF">BLNAU_12091</name>
</gene>
<protein>
    <submittedName>
        <fullName evidence="1">Uncharacterized protein</fullName>
    </submittedName>
</protein>
<accession>A0ABQ9XRL8</accession>
<evidence type="ECO:0000313" key="1">
    <source>
        <dbReference type="EMBL" id="KAK2952915.1"/>
    </source>
</evidence>
<keyword evidence="2" id="KW-1185">Reference proteome</keyword>
<reference evidence="1 2" key="1">
    <citation type="journal article" date="2022" name="bioRxiv">
        <title>Genomics of Preaxostyla Flagellates Illuminates Evolutionary Transitions and the Path Towards Mitochondrial Loss.</title>
        <authorList>
            <person name="Novak L.V.F."/>
            <person name="Treitli S.C."/>
            <person name="Pyrih J."/>
            <person name="Halakuc P."/>
            <person name="Pipaliya S.V."/>
            <person name="Vacek V."/>
            <person name="Brzon O."/>
            <person name="Soukal P."/>
            <person name="Eme L."/>
            <person name="Dacks J.B."/>
            <person name="Karnkowska A."/>
            <person name="Elias M."/>
            <person name="Hampl V."/>
        </authorList>
    </citation>
    <scope>NUCLEOTIDE SEQUENCE [LARGE SCALE GENOMIC DNA]</scope>
    <source>
        <strain evidence="1">NAU3</strain>
        <tissue evidence="1">Gut</tissue>
    </source>
</reference>
<comment type="caution">
    <text evidence="1">The sequence shown here is derived from an EMBL/GenBank/DDBJ whole genome shotgun (WGS) entry which is preliminary data.</text>
</comment>
<name>A0ABQ9XRL8_9EUKA</name>
<sequence length="327" mass="37491">MDCSPFLNWREEELESESEQIVVFQSLVTTLKSQPALDVSLEAKILKFLKWAILKNQESADAFLGKLASISDESLGDFTQYIVVLISSPNQAITTAAMEMLDSLIWNCSDKPHLLLVQDGLILQLIVTLNPQSLSLRDCEHIHTCLIRIIASSFWLTTPDGLTQLEIEDGDEEQAVHETVLKQVVVPSAQYICHLCMNRFSIVDLDQSQFFMFLLARLLHISAYYRPTMDFILDMPVVLTIPSYFTFLENDILIWYSLSMMMKSQREWNSTRGEQRQMWKKVDGMLRMEGIEDVLEETCQINNNGLLFPNIVAQTIEWNNLQGMNLP</sequence>
<proteinExistence type="predicted"/>
<dbReference type="EMBL" id="JARBJD010000097">
    <property type="protein sequence ID" value="KAK2952915.1"/>
    <property type="molecule type" value="Genomic_DNA"/>
</dbReference>
<organism evidence="1 2">
    <name type="scientific">Blattamonas nauphoetae</name>
    <dbReference type="NCBI Taxonomy" id="2049346"/>
    <lineage>
        <taxon>Eukaryota</taxon>
        <taxon>Metamonada</taxon>
        <taxon>Preaxostyla</taxon>
        <taxon>Oxymonadida</taxon>
        <taxon>Blattamonas</taxon>
    </lineage>
</organism>
<evidence type="ECO:0000313" key="2">
    <source>
        <dbReference type="Proteomes" id="UP001281761"/>
    </source>
</evidence>